<accession>A0A8T1TTS3</accession>
<reference evidence="1" key="1">
    <citation type="submission" date="2021-01" db="EMBL/GenBank/DDBJ databases">
        <title>Phytophthora aleatoria, a newly-described species from Pinus radiata is distinct from Phytophthora cactorum isolates based on comparative genomics.</title>
        <authorList>
            <person name="Mcdougal R."/>
            <person name="Panda P."/>
            <person name="Williams N."/>
            <person name="Studholme D.J."/>
        </authorList>
    </citation>
    <scope>NUCLEOTIDE SEQUENCE</scope>
    <source>
        <strain evidence="1">NZFS 3830</strain>
    </source>
</reference>
<proteinExistence type="predicted"/>
<dbReference type="EMBL" id="JAENGZ010001750">
    <property type="protein sequence ID" value="KAG6946396.1"/>
    <property type="molecule type" value="Genomic_DNA"/>
</dbReference>
<sequence>MLYVFLEDFPELGHYLVQDANIVHKPEFEVAIPKIINGKGSELSEYQKILLRTSRFQNQ</sequence>
<evidence type="ECO:0000313" key="2">
    <source>
        <dbReference type="Proteomes" id="UP000688947"/>
    </source>
</evidence>
<name>A0A8T1TTS3_9STRA</name>
<evidence type="ECO:0000313" key="1">
    <source>
        <dbReference type="EMBL" id="KAG6946396.1"/>
    </source>
</evidence>
<dbReference type="Proteomes" id="UP000688947">
    <property type="component" value="Unassembled WGS sequence"/>
</dbReference>
<protein>
    <submittedName>
        <fullName evidence="1">Uncharacterized protein</fullName>
    </submittedName>
</protein>
<gene>
    <name evidence="1" type="ORF">JG687_00016729</name>
</gene>
<organism evidence="1 2">
    <name type="scientific">Phytophthora cactorum</name>
    <dbReference type="NCBI Taxonomy" id="29920"/>
    <lineage>
        <taxon>Eukaryota</taxon>
        <taxon>Sar</taxon>
        <taxon>Stramenopiles</taxon>
        <taxon>Oomycota</taxon>
        <taxon>Peronosporomycetes</taxon>
        <taxon>Peronosporales</taxon>
        <taxon>Peronosporaceae</taxon>
        <taxon>Phytophthora</taxon>
    </lineage>
</organism>
<dbReference type="AlphaFoldDB" id="A0A8T1TTS3"/>
<comment type="caution">
    <text evidence="1">The sequence shown here is derived from an EMBL/GenBank/DDBJ whole genome shotgun (WGS) entry which is preliminary data.</text>
</comment>